<accession>A0A165U321</accession>
<dbReference type="PANTHER" id="PTHR40635:SF1">
    <property type="match status" value="1"/>
</dbReference>
<protein>
    <submittedName>
        <fullName evidence="2">Uncharacterized protein</fullName>
    </submittedName>
</protein>
<evidence type="ECO:0000313" key="3">
    <source>
        <dbReference type="Proteomes" id="UP000076727"/>
    </source>
</evidence>
<feature type="compositionally biased region" description="Low complexity" evidence="1">
    <location>
        <begin position="297"/>
        <end position="312"/>
    </location>
</feature>
<reference evidence="2 3" key="1">
    <citation type="journal article" date="2016" name="Mol. Biol. Evol.">
        <title>Comparative Genomics of Early-Diverging Mushroom-Forming Fungi Provides Insights into the Origins of Lignocellulose Decay Capabilities.</title>
        <authorList>
            <person name="Nagy L.G."/>
            <person name="Riley R."/>
            <person name="Tritt A."/>
            <person name="Adam C."/>
            <person name="Daum C."/>
            <person name="Floudas D."/>
            <person name="Sun H."/>
            <person name="Yadav J.S."/>
            <person name="Pangilinan J."/>
            <person name="Larsson K.H."/>
            <person name="Matsuura K."/>
            <person name="Barry K."/>
            <person name="Labutti K."/>
            <person name="Kuo R."/>
            <person name="Ohm R.A."/>
            <person name="Bhattacharya S.S."/>
            <person name="Shirouzu T."/>
            <person name="Yoshinaga Y."/>
            <person name="Martin F.M."/>
            <person name="Grigoriev I.V."/>
            <person name="Hibbett D.S."/>
        </authorList>
    </citation>
    <scope>NUCLEOTIDE SEQUENCE [LARGE SCALE GENOMIC DNA]</scope>
    <source>
        <strain evidence="2 3">L-15889</strain>
    </source>
</reference>
<feature type="region of interest" description="Disordered" evidence="1">
    <location>
        <begin position="107"/>
        <end position="201"/>
    </location>
</feature>
<keyword evidence="3" id="KW-1185">Reference proteome</keyword>
<proteinExistence type="predicted"/>
<dbReference type="EMBL" id="KV429033">
    <property type="protein sequence ID" value="KZT74327.1"/>
    <property type="molecule type" value="Genomic_DNA"/>
</dbReference>
<name>A0A165U321_9APHY</name>
<feature type="region of interest" description="Disordered" evidence="1">
    <location>
        <begin position="227"/>
        <end position="322"/>
    </location>
</feature>
<organism evidence="2 3">
    <name type="scientific">Daedalea quercina L-15889</name>
    <dbReference type="NCBI Taxonomy" id="1314783"/>
    <lineage>
        <taxon>Eukaryota</taxon>
        <taxon>Fungi</taxon>
        <taxon>Dikarya</taxon>
        <taxon>Basidiomycota</taxon>
        <taxon>Agaricomycotina</taxon>
        <taxon>Agaricomycetes</taxon>
        <taxon>Polyporales</taxon>
        <taxon>Fomitopsis</taxon>
    </lineage>
</organism>
<evidence type="ECO:0000256" key="1">
    <source>
        <dbReference type="SAM" id="MobiDB-lite"/>
    </source>
</evidence>
<sequence>MRFGPRNAYYLRISGQSVLPLYLYLDERHIDWMSEQVLQHVLSDLRPKILPKLKEEANARLRPGGPSNAKRGTVDVHRGETYQFAYFLAETKQHSVLIKTRHFVPAPAPPPGALPPPRPPSLVLSNKKGKKRTRASKKTPAPSQKTKQRKTKGKQRAIESDEDVVIAISSDEGDEDDPAAAEQVKPRPPAAAPRRSARAKKIVADGYREQDEYNEVQEIAQVYDVDTDVDMAPSSGGPPAGTTADSTTSALQLDDSGLIAMDESGDTPTPQPVVKSETVEPSMPLTGEPEPVRDIIAEQTAETAASSQAEAQPSLHEEEEEDKKKLALRLKYEGFNIQGHHLCVVVEPYPPIRGPARAPSLAPIFANATTQRAPSIAPPDFVVSGGAAQREKTPLFLPEYDRERSVTPALSVARQRILPPVPLFNEGQEDSDSDDGGFMQFSQILKSVGQDQPGAMEDDDEMDGAIFFGDADETREL</sequence>
<gene>
    <name evidence="2" type="ORF">DAEQUDRAFT_761195</name>
</gene>
<dbReference type="PANTHER" id="PTHR40635">
    <property type="match status" value="1"/>
</dbReference>
<dbReference type="Proteomes" id="UP000076727">
    <property type="component" value="Unassembled WGS sequence"/>
</dbReference>
<feature type="compositionally biased region" description="Pro residues" evidence="1">
    <location>
        <begin position="107"/>
        <end position="120"/>
    </location>
</feature>
<evidence type="ECO:0000313" key="2">
    <source>
        <dbReference type="EMBL" id="KZT74327.1"/>
    </source>
</evidence>
<feature type="compositionally biased region" description="Basic residues" evidence="1">
    <location>
        <begin position="127"/>
        <end position="137"/>
    </location>
</feature>
<dbReference type="OrthoDB" id="5374757at2759"/>
<dbReference type="AlphaFoldDB" id="A0A165U321"/>
<feature type="compositionally biased region" description="Basic residues" evidence="1">
    <location>
        <begin position="146"/>
        <end position="155"/>
    </location>
</feature>